<keyword evidence="3" id="KW-0560">Oxidoreductase</keyword>
<protein>
    <submittedName>
        <fullName evidence="3">2-nitropropane dioxygenase</fullName>
    </submittedName>
</protein>
<dbReference type="GO" id="GO:0051213">
    <property type="term" value="F:dioxygenase activity"/>
    <property type="evidence" value="ECO:0007669"/>
    <property type="project" value="UniProtKB-KW"/>
</dbReference>
<organism evidence="3 4">
    <name type="scientific">Candidatus Chloroploca asiatica</name>
    <dbReference type="NCBI Taxonomy" id="1506545"/>
    <lineage>
        <taxon>Bacteria</taxon>
        <taxon>Bacillati</taxon>
        <taxon>Chloroflexota</taxon>
        <taxon>Chloroflexia</taxon>
        <taxon>Chloroflexales</taxon>
        <taxon>Chloroflexineae</taxon>
        <taxon>Oscillochloridaceae</taxon>
        <taxon>Candidatus Chloroploca</taxon>
    </lineage>
</organism>
<dbReference type="PANTHER" id="PTHR32332:SF20">
    <property type="entry name" value="2-NITROPROPANE DIOXYGENASE-LIKE PROTEIN"/>
    <property type="match status" value="1"/>
</dbReference>
<feature type="domain" description="[Acyl-carrier-protein] S-malonyltransferase-like inserted helical" evidence="2">
    <location>
        <begin position="388"/>
        <end position="467"/>
    </location>
</feature>
<dbReference type="NCBIfam" id="TIGR02814">
    <property type="entry name" value="pfaD_fam"/>
    <property type="match status" value="1"/>
</dbReference>
<dbReference type="InterPro" id="IPR014179">
    <property type="entry name" value="PfaD-like_TIM-barrel"/>
</dbReference>
<dbReference type="InterPro" id="IPR013785">
    <property type="entry name" value="Aldolase_TIM"/>
</dbReference>
<evidence type="ECO:0000259" key="1">
    <source>
        <dbReference type="Pfam" id="PF18328"/>
    </source>
</evidence>
<dbReference type="Gene3D" id="3.20.20.70">
    <property type="entry name" value="Aldolase class I"/>
    <property type="match status" value="2"/>
</dbReference>
<keyword evidence="4" id="KW-1185">Reference proteome</keyword>
<dbReference type="AlphaFoldDB" id="A0A2H3L8L9"/>
<accession>A0A2H3L8L9</accession>
<keyword evidence="3" id="KW-0223">Dioxygenase</keyword>
<dbReference type="Proteomes" id="UP000220922">
    <property type="component" value="Unassembled WGS sequence"/>
</dbReference>
<sequence>MERDQPYARPRWSGPPQAVYVDVAGCRAVLSELAQPCFVVRIDGQIGLTNAGQAGQGGGPVEGELLGWLPPSLPEHLGAAAFRATHGLRYAYMAGAMANGIASAELVLALGKAGMLGSFGAAGLVPSVIEATIARIQAELPHGPYAFNLIHSPSEEALERHAVELYLRHGVRTVEASAFLSLTSHIVAYRVAGLRRQPDGTIHADNRVIAKISRREVAEPFMRPAPPALLQPLVAAGVITPLQAELAAHIPMADDITVEADSGGHTDNRPLVCLLPSILALRDAIQAEQGYPDIVRVGAGGGIGTPEAALGALMMGAAYLVTGSINQACVEAGASAHTRKLLAEAGMADVTMAPAADMFELGVKLQVLKRGTFFPMRAQKLYELYQKYDSLDAISAPEREQLERQIFRQPIEAIWEETERFFAARDPAQLQRAADNPRRKMALVFRWYLGLSSRWSNSGEAGRELDYQIWCGPAMGAFNDWVRGTYLEPYTARRVADVGVQMMTGAAYLARLQQLQAYGIALPGALTGYRPDQRGIL</sequence>
<comment type="caution">
    <text evidence="3">The sequence shown here is derived from an EMBL/GenBank/DDBJ whole genome shotgun (WGS) entry which is preliminary data.</text>
</comment>
<dbReference type="InterPro" id="IPR049489">
    <property type="entry name" value="FabD-like_helical_ins"/>
</dbReference>
<feature type="domain" description="Fatty acid synthase subunit PfaD N-terminal" evidence="1">
    <location>
        <begin position="12"/>
        <end position="57"/>
    </location>
</feature>
<dbReference type="PANTHER" id="PTHR32332">
    <property type="entry name" value="2-NITROPROPANE DIOXYGENASE"/>
    <property type="match status" value="1"/>
</dbReference>
<dbReference type="SUPFAM" id="SSF51412">
    <property type="entry name" value="Inosine monophosphate dehydrogenase (IMPDH)"/>
    <property type="match status" value="1"/>
</dbReference>
<name>A0A2H3L8L9_9CHLR</name>
<dbReference type="Pfam" id="PF18328">
    <property type="entry name" value="PfaD_N"/>
    <property type="match status" value="1"/>
</dbReference>
<evidence type="ECO:0000259" key="2">
    <source>
        <dbReference type="Pfam" id="PF21607"/>
    </source>
</evidence>
<reference evidence="3 4" key="1">
    <citation type="submission" date="2016-05" db="EMBL/GenBank/DDBJ databases">
        <authorList>
            <person name="Lavstsen T."/>
            <person name="Jespersen J.S."/>
        </authorList>
    </citation>
    <scope>NUCLEOTIDE SEQUENCE [LARGE SCALE GENOMIC DNA]</scope>
    <source>
        <strain evidence="3 4">B7-9</strain>
    </source>
</reference>
<dbReference type="EMBL" id="LYXE01000091">
    <property type="protein sequence ID" value="PDV98640.1"/>
    <property type="molecule type" value="Genomic_DNA"/>
</dbReference>
<dbReference type="Pfam" id="PF21607">
    <property type="entry name" value="FabD_helical_ins"/>
    <property type="match status" value="1"/>
</dbReference>
<dbReference type="InterPro" id="IPR040981">
    <property type="entry name" value="PfaD_N"/>
</dbReference>
<evidence type="ECO:0000313" key="3">
    <source>
        <dbReference type="EMBL" id="PDV98640.1"/>
    </source>
</evidence>
<dbReference type="CDD" id="cd04742">
    <property type="entry name" value="NPD_FabD"/>
    <property type="match status" value="1"/>
</dbReference>
<evidence type="ECO:0000313" key="4">
    <source>
        <dbReference type="Proteomes" id="UP000220922"/>
    </source>
</evidence>
<gene>
    <name evidence="3" type="ORF">A9Q02_14600</name>
</gene>
<proteinExistence type="predicted"/>